<dbReference type="GO" id="GO:1902600">
    <property type="term" value="P:proton transmembrane transport"/>
    <property type="evidence" value="ECO:0007669"/>
    <property type="project" value="InterPro"/>
</dbReference>
<sequence length="371" mass="38898">MNFIAQLLVILMFALICGSISAKLNLPLVLGELLAGLIIGPAFLNLVSTNDFLEVCSELGVVILMFLAGLESKLSSLKKVLKPSVLVAVIGLVIPIIVAGVTGLVFGFSKPASIFLGVTFAATSVSISVEVLKELNKLQSKEGATILGAAVVDDVLAVITLSFISNFGGQPFRITLLKQVGGLTLILAVSWLIVPLVIDFSAKLPMPNAKSLMALIICFGMSYLAEISGLSAVIGSFFAGLAIGQTKYKKAIFEPINFSGELIFIPIFFASIGLKMNIKELFANFGLFIALTLGGIFSKLLGAGLGAKIAGFNWSSALMVGAGMVSRGEMALIIAKLGLKNHLFSIDSYSAIVGAIIVTTIIAPLILKRTA</sequence>
<dbReference type="InterPro" id="IPR038770">
    <property type="entry name" value="Na+/solute_symporter_sf"/>
</dbReference>
<keyword evidence="9 11" id="KW-0472">Membrane</keyword>
<evidence type="ECO:0000256" key="3">
    <source>
        <dbReference type="ARBA" id="ARBA00022448"/>
    </source>
</evidence>
<dbReference type="EMBL" id="AP026802">
    <property type="protein sequence ID" value="BDR58751.1"/>
    <property type="molecule type" value="Genomic_DNA"/>
</dbReference>
<evidence type="ECO:0000256" key="8">
    <source>
        <dbReference type="ARBA" id="ARBA00023065"/>
    </source>
</evidence>
<keyword evidence="6 11" id="KW-1133">Transmembrane helix</keyword>
<feature type="transmembrane region" description="Helical" evidence="11">
    <location>
        <begin position="52"/>
        <end position="72"/>
    </location>
</feature>
<feature type="transmembrane region" description="Helical" evidence="11">
    <location>
        <begin position="255"/>
        <end position="274"/>
    </location>
</feature>
<keyword evidence="10" id="KW-0739">Sodium transport</keyword>
<evidence type="ECO:0000256" key="4">
    <source>
        <dbReference type="ARBA" id="ARBA00022449"/>
    </source>
</evidence>
<feature type="transmembrane region" description="Helical" evidence="11">
    <location>
        <begin position="84"/>
        <end position="106"/>
    </location>
</feature>
<evidence type="ECO:0000256" key="6">
    <source>
        <dbReference type="ARBA" id="ARBA00022989"/>
    </source>
</evidence>
<dbReference type="KEGG" id="xap:XA3_11920"/>
<dbReference type="RefSeq" id="WP_317634585.1">
    <property type="nucleotide sequence ID" value="NZ_AP026802.1"/>
</dbReference>
<dbReference type="Gene3D" id="1.20.1530.20">
    <property type="match status" value="1"/>
</dbReference>
<proteinExistence type="inferred from homology"/>
<evidence type="ECO:0000256" key="2">
    <source>
        <dbReference type="ARBA" id="ARBA00005551"/>
    </source>
</evidence>
<evidence type="ECO:0000313" key="14">
    <source>
        <dbReference type="Proteomes" id="UP001321861"/>
    </source>
</evidence>
<keyword evidence="5 11" id="KW-0812">Transmembrane</keyword>
<dbReference type="Pfam" id="PF00999">
    <property type="entry name" value="Na_H_Exchanger"/>
    <property type="match status" value="1"/>
</dbReference>
<dbReference type="PANTHER" id="PTHR43562">
    <property type="entry name" value="NAPA-TYPE SODIUM/HYDROGEN ANTIPORTER"/>
    <property type="match status" value="1"/>
</dbReference>
<feature type="transmembrane region" description="Helical" evidence="11">
    <location>
        <begin position="180"/>
        <end position="200"/>
    </location>
</feature>
<evidence type="ECO:0000259" key="12">
    <source>
        <dbReference type="Pfam" id="PF00999"/>
    </source>
</evidence>
<protein>
    <submittedName>
        <fullName evidence="13">Sodium:proton antiporter</fullName>
    </submittedName>
</protein>
<evidence type="ECO:0000256" key="11">
    <source>
        <dbReference type="SAM" id="Phobius"/>
    </source>
</evidence>
<evidence type="ECO:0000256" key="1">
    <source>
        <dbReference type="ARBA" id="ARBA00004141"/>
    </source>
</evidence>
<dbReference type="InterPro" id="IPR006153">
    <property type="entry name" value="Cation/H_exchanger_TM"/>
</dbReference>
<feature type="transmembrane region" description="Helical" evidence="11">
    <location>
        <begin position="212"/>
        <end position="243"/>
    </location>
</feature>
<feature type="transmembrane region" description="Helical" evidence="11">
    <location>
        <begin position="144"/>
        <end position="168"/>
    </location>
</feature>
<dbReference type="GO" id="GO:0015297">
    <property type="term" value="F:antiporter activity"/>
    <property type="evidence" value="ECO:0007669"/>
    <property type="project" value="UniProtKB-KW"/>
</dbReference>
<reference evidence="13 14" key="1">
    <citation type="journal article" date="2023" name="Microbiol. Spectr.">
        <title>Symbiosis of Carpenter Bees with Uncharacterized Lactic Acid Bacteria Showing NAD Auxotrophy.</title>
        <authorList>
            <person name="Kawasaki S."/>
            <person name="Ozawa K."/>
            <person name="Mori T."/>
            <person name="Yamamoto A."/>
            <person name="Ito M."/>
            <person name="Ohkuma M."/>
            <person name="Sakamoto M."/>
            <person name="Matsutani M."/>
        </authorList>
    </citation>
    <scope>NUCLEOTIDE SEQUENCE [LARGE SCALE GENOMIC DNA]</scope>
    <source>
        <strain evidence="13 14">XA3</strain>
    </source>
</reference>
<feature type="transmembrane region" description="Helical" evidence="11">
    <location>
        <begin position="346"/>
        <end position="367"/>
    </location>
</feature>
<keyword evidence="14" id="KW-1185">Reference proteome</keyword>
<comment type="similarity">
    <text evidence="2">Belongs to the monovalent cation:proton antiporter 2 (CPA2) transporter (TC 2.A.37) family.</text>
</comment>
<dbReference type="GO" id="GO:0006814">
    <property type="term" value="P:sodium ion transport"/>
    <property type="evidence" value="ECO:0007669"/>
    <property type="project" value="UniProtKB-KW"/>
</dbReference>
<feature type="transmembrane region" description="Helical" evidence="11">
    <location>
        <begin position="314"/>
        <end position="334"/>
    </location>
</feature>
<accession>A0AAU9D8N5</accession>
<keyword evidence="7" id="KW-0915">Sodium</keyword>
<keyword evidence="3" id="KW-0813">Transport</keyword>
<gene>
    <name evidence="13" type="primary">napA3</name>
    <name evidence="13" type="ORF">XA3_11920</name>
</gene>
<evidence type="ECO:0000313" key="13">
    <source>
        <dbReference type="EMBL" id="BDR58751.1"/>
    </source>
</evidence>
<evidence type="ECO:0000256" key="9">
    <source>
        <dbReference type="ARBA" id="ARBA00023136"/>
    </source>
</evidence>
<organism evidence="13 14">
    <name type="scientific">Xylocopilactobacillus apicola</name>
    <dbReference type="NCBI Taxonomy" id="2932184"/>
    <lineage>
        <taxon>Bacteria</taxon>
        <taxon>Bacillati</taxon>
        <taxon>Bacillota</taxon>
        <taxon>Bacilli</taxon>
        <taxon>Lactobacillales</taxon>
        <taxon>Lactobacillaceae</taxon>
        <taxon>Xylocopilactobacillus</taxon>
    </lineage>
</organism>
<dbReference type="AlphaFoldDB" id="A0AAU9D8N5"/>
<evidence type="ECO:0000256" key="7">
    <source>
        <dbReference type="ARBA" id="ARBA00023053"/>
    </source>
</evidence>
<keyword evidence="4" id="KW-0050">Antiport</keyword>
<comment type="subcellular location">
    <subcellularLocation>
        <location evidence="1">Membrane</location>
        <topology evidence="1">Multi-pass membrane protein</topology>
    </subcellularLocation>
</comment>
<name>A0AAU9D8N5_9LACO</name>
<feature type="domain" description="Cation/H+ exchanger transmembrane" evidence="12">
    <location>
        <begin position="12"/>
        <end position="369"/>
    </location>
</feature>
<evidence type="ECO:0000256" key="5">
    <source>
        <dbReference type="ARBA" id="ARBA00022692"/>
    </source>
</evidence>
<feature type="transmembrane region" description="Helical" evidence="11">
    <location>
        <begin position="112"/>
        <end position="132"/>
    </location>
</feature>
<dbReference type="PANTHER" id="PTHR43562:SF3">
    <property type="entry name" value="SODIUM ION_PROTON EXCHANGER (EUROFUNG)"/>
    <property type="match status" value="1"/>
</dbReference>
<dbReference type="GO" id="GO:0016020">
    <property type="term" value="C:membrane"/>
    <property type="evidence" value="ECO:0007669"/>
    <property type="project" value="UniProtKB-SubCell"/>
</dbReference>
<evidence type="ECO:0000256" key="10">
    <source>
        <dbReference type="ARBA" id="ARBA00023201"/>
    </source>
</evidence>
<dbReference type="Proteomes" id="UP001321861">
    <property type="component" value="Chromosome"/>
</dbReference>
<feature type="transmembrane region" description="Helical" evidence="11">
    <location>
        <begin position="281"/>
        <end position="302"/>
    </location>
</feature>
<keyword evidence="8" id="KW-0406">Ion transport</keyword>